<proteinExistence type="predicted"/>
<accession>A0ABW3RFT4</accession>
<feature type="signal peptide" evidence="2">
    <location>
        <begin position="1"/>
        <end position="26"/>
    </location>
</feature>
<comment type="caution">
    <text evidence="3">The sequence shown here is derived from an EMBL/GenBank/DDBJ whole genome shotgun (WGS) entry which is preliminary data.</text>
</comment>
<evidence type="ECO:0000313" key="3">
    <source>
        <dbReference type="EMBL" id="MFD1164000.1"/>
    </source>
</evidence>
<organism evidence="3 4">
    <name type="scientific">Sphingobacterium daejeonense</name>
    <dbReference type="NCBI Taxonomy" id="371142"/>
    <lineage>
        <taxon>Bacteria</taxon>
        <taxon>Pseudomonadati</taxon>
        <taxon>Bacteroidota</taxon>
        <taxon>Sphingobacteriia</taxon>
        <taxon>Sphingobacteriales</taxon>
        <taxon>Sphingobacteriaceae</taxon>
        <taxon>Sphingobacterium</taxon>
    </lineage>
</organism>
<keyword evidence="2" id="KW-0732">Signal</keyword>
<evidence type="ECO:0000313" key="4">
    <source>
        <dbReference type="Proteomes" id="UP001597205"/>
    </source>
</evidence>
<reference evidence="4" key="1">
    <citation type="journal article" date="2019" name="Int. J. Syst. Evol. Microbiol.">
        <title>The Global Catalogue of Microorganisms (GCM) 10K type strain sequencing project: providing services to taxonomists for standard genome sequencing and annotation.</title>
        <authorList>
            <consortium name="The Broad Institute Genomics Platform"/>
            <consortium name="The Broad Institute Genome Sequencing Center for Infectious Disease"/>
            <person name="Wu L."/>
            <person name="Ma J."/>
        </authorList>
    </citation>
    <scope>NUCLEOTIDE SEQUENCE [LARGE SCALE GENOMIC DNA]</scope>
    <source>
        <strain evidence="4">CCUG 52468</strain>
    </source>
</reference>
<keyword evidence="1" id="KW-1133">Transmembrane helix</keyword>
<evidence type="ECO:0000256" key="2">
    <source>
        <dbReference type="SAM" id="SignalP"/>
    </source>
</evidence>
<dbReference type="RefSeq" id="WP_380894293.1">
    <property type="nucleotide sequence ID" value="NZ_JBHTKY010000001.1"/>
</dbReference>
<dbReference type="Proteomes" id="UP001597205">
    <property type="component" value="Unassembled WGS sequence"/>
</dbReference>
<keyword evidence="1" id="KW-0472">Membrane</keyword>
<keyword evidence="4" id="KW-1185">Reference proteome</keyword>
<dbReference type="EMBL" id="JBHTKY010000001">
    <property type="protein sequence ID" value="MFD1164000.1"/>
    <property type="molecule type" value="Genomic_DNA"/>
</dbReference>
<evidence type="ECO:0008006" key="5">
    <source>
        <dbReference type="Google" id="ProtNLM"/>
    </source>
</evidence>
<name>A0ABW3RFT4_9SPHI</name>
<feature type="transmembrane region" description="Helical" evidence="1">
    <location>
        <begin position="48"/>
        <end position="66"/>
    </location>
</feature>
<gene>
    <name evidence="3" type="ORF">ACFQ2C_00100</name>
</gene>
<evidence type="ECO:0000256" key="1">
    <source>
        <dbReference type="SAM" id="Phobius"/>
    </source>
</evidence>
<protein>
    <recommendedName>
        <fullName evidence="5">DUF3955 domain-containing protein</fullName>
    </recommendedName>
</protein>
<sequence length="72" mass="7937">MKGIWKLRTRPVALLVMLFVSVQAWAQDKGLDINVDIDKGDEGMFAKPWVWVVGGAVFILLLVALLRGGGKK</sequence>
<feature type="chain" id="PRO_5045143316" description="DUF3955 domain-containing protein" evidence="2">
    <location>
        <begin position="27"/>
        <end position="72"/>
    </location>
</feature>
<keyword evidence="1" id="KW-0812">Transmembrane</keyword>